<reference evidence="14" key="1">
    <citation type="submission" date="2024-06" db="EMBL/GenBank/DDBJ databases">
        <title>Methylostella associata gen. nov., sp. nov., a novel Ancalomicrobiaceae-affiliated facultatively methylotrophic bacteria that feed on methanotrophs of the genus Methylococcus.</title>
        <authorList>
            <person name="Saltykova V."/>
            <person name="Danilova O.V."/>
            <person name="Oshkin I.Y."/>
            <person name="Belova S.E."/>
            <person name="Pimenov N.V."/>
            <person name="Dedysh S.N."/>
        </authorList>
    </citation>
    <scope>NUCLEOTIDE SEQUENCE</scope>
    <source>
        <strain evidence="14">S20</strain>
    </source>
</reference>
<keyword evidence="8" id="KW-0663">Pyridoxal phosphate</keyword>
<dbReference type="InterPro" id="IPR015424">
    <property type="entry name" value="PyrdxlP-dep_Trfase"/>
</dbReference>
<comment type="similarity">
    <text evidence="3">Belongs to the class-V pyridoxal-phosphate-dependent aminotransferase family. NifS/IscS subfamily.</text>
</comment>
<keyword evidence="9" id="KW-0408">Iron</keyword>
<evidence type="ECO:0000256" key="2">
    <source>
        <dbReference type="ARBA" id="ARBA00003120"/>
    </source>
</evidence>
<evidence type="ECO:0000256" key="1">
    <source>
        <dbReference type="ARBA" id="ARBA00001933"/>
    </source>
</evidence>
<dbReference type="InterPro" id="IPR000192">
    <property type="entry name" value="Aminotrans_V_dom"/>
</dbReference>
<dbReference type="KEGG" id="mflg:ABS361_06030"/>
<dbReference type="InterPro" id="IPR016454">
    <property type="entry name" value="Cysteine_dSase"/>
</dbReference>
<dbReference type="GO" id="GO:0031071">
    <property type="term" value="F:cysteine desulfurase activity"/>
    <property type="evidence" value="ECO:0007669"/>
    <property type="project" value="UniProtKB-EC"/>
</dbReference>
<gene>
    <name evidence="14" type="ORF">ABS361_06030</name>
</gene>
<dbReference type="Pfam" id="PF00266">
    <property type="entry name" value="Aminotran_5"/>
    <property type="match status" value="1"/>
</dbReference>
<keyword evidence="10" id="KW-0411">Iron-sulfur</keyword>
<keyword evidence="6" id="KW-0808">Transferase</keyword>
<dbReference type="EC" id="2.8.1.7" evidence="4"/>
<keyword evidence="7" id="KW-0479">Metal-binding</keyword>
<organism evidence="14">
    <name type="scientific">Methyloraptor flagellatus</name>
    <dbReference type="NCBI Taxonomy" id="3162530"/>
    <lineage>
        <taxon>Bacteria</taxon>
        <taxon>Pseudomonadati</taxon>
        <taxon>Pseudomonadota</taxon>
        <taxon>Alphaproteobacteria</taxon>
        <taxon>Hyphomicrobiales</taxon>
        <taxon>Ancalomicrobiaceae</taxon>
        <taxon>Methyloraptor</taxon>
    </lineage>
</organism>
<dbReference type="InterPro" id="IPR015421">
    <property type="entry name" value="PyrdxlP-dep_Trfase_major"/>
</dbReference>
<evidence type="ECO:0000256" key="9">
    <source>
        <dbReference type="ARBA" id="ARBA00023004"/>
    </source>
</evidence>
<evidence type="ECO:0000256" key="3">
    <source>
        <dbReference type="ARBA" id="ARBA00006490"/>
    </source>
</evidence>
<protein>
    <recommendedName>
        <fullName evidence="5">Cysteine desulfurase</fullName>
        <ecNumber evidence="4">2.8.1.7</ecNumber>
    </recommendedName>
</protein>
<dbReference type="SUPFAM" id="SSF53383">
    <property type="entry name" value="PLP-dependent transferases"/>
    <property type="match status" value="1"/>
</dbReference>
<evidence type="ECO:0000256" key="8">
    <source>
        <dbReference type="ARBA" id="ARBA00022898"/>
    </source>
</evidence>
<dbReference type="Gene3D" id="3.40.640.10">
    <property type="entry name" value="Type I PLP-dependent aspartate aminotransferase-like (Major domain)"/>
    <property type="match status" value="1"/>
</dbReference>
<dbReference type="Gene3D" id="3.90.1150.10">
    <property type="entry name" value="Aspartate Aminotransferase, domain 1"/>
    <property type="match status" value="1"/>
</dbReference>
<dbReference type="InterPro" id="IPR020578">
    <property type="entry name" value="Aminotrans_V_PyrdxlP_BS"/>
</dbReference>
<dbReference type="AlphaFoldDB" id="A0AAU7XDG1"/>
<dbReference type="EMBL" id="CP158568">
    <property type="protein sequence ID" value="XBY45817.1"/>
    <property type="molecule type" value="Genomic_DNA"/>
</dbReference>
<comment type="catalytic activity">
    <reaction evidence="11">
        <text>(sulfur carrier)-H + L-cysteine = (sulfur carrier)-SH + L-alanine</text>
        <dbReference type="Rhea" id="RHEA:43892"/>
        <dbReference type="Rhea" id="RHEA-COMP:14737"/>
        <dbReference type="Rhea" id="RHEA-COMP:14739"/>
        <dbReference type="ChEBI" id="CHEBI:29917"/>
        <dbReference type="ChEBI" id="CHEBI:35235"/>
        <dbReference type="ChEBI" id="CHEBI:57972"/>
        <dbReference type="ChEBI" id="CHEBI:64428"/>
        <dbReference type="EC" id="2.8.1.7"/>
    </reaction>
</comment>
<sequence length="371" mass="38777">MRGDARGRQRLVGACRGRAARKAIERAREAVAILTGVAPRQVLFTSGATEANVTALTPVMRRGGEEVRFSRLFVSAVEHPSVLRGGRFPAERVTEIPVDQDGLVRHDELAVRLEAERGAGGRPLVAIQLANSETGVIQPIADLAPIVRAAGGVFVCDAVQASGRVRLDDPTLDVDFLTLSAHKIGGIQGAGALIARDPELWPVALMPGGGQEQNRRGGTENTPAIAAFGAAAALATGEPLSLSPLSGLRDWLEDRLRTIYPHVAIHGARAPRIFNTSLVSVPGWPAETAVIAFDLAGIAVSSGSACSSGKVGASHVLKAMGVVEGGDFRGAVRFSLGWNTTRADVEAAAAAFERIAARFSARTLSDRSAAL</sequence>
<dbReference type="PROSITE" id="PS00595">
    <property type="entry name" value="AA_TRANSFER_CLASS_5"/>
    <property type="match status" value="1"/>
</dbReference>
<evidence type="ECO:0000256" key="5">
    <source>
        <dbReference type="ARBA" id="ARBA00013558"/>
    </source>
</evidence>
<dbReference type="GO" id="GO:0051536">
    <property type="term" value="F:iron-sulfur cluster binding"/>
    <property type="evidence" value="ECO:0007669"/>
    <property type="project" value="UniProtKB-KW"/>
</dbReference>
<proteinExistence type="inferred from homology"/>
<dbReference type="PANTHER" id="PTHR11601:SF34">
    <property type="entry name" value="CYSTEINE DESULFURASE"/>
    <property type="match status" value="1"/>
</dbReference>
<evidence type="ECO:0000256" key="12">
    <source>
        <dbReference type="RuleBase" id="RU004504"/>
    </source>
</evidence>
<comment type="function">
    <text evidence="2">Catalyzes the removal of elemental sulfur atoms from cysteine to produce alanine. Seems to participate in the biosynthesis of the nitrogenase metalloclusters by providing the inorganic sulfur required for the Fe-S core formation.</text>
</comment>
<feature type="domain" description="Aminotransferase class V" evidence="13">
    <location>
        <begin position="17"/>
        <end position="347"/>
    </location>
</feature>
<name>A0AAU7XDG1_9HYPH</name>
<evidence type="ECO:0000256" key="11">
    <source>
        <dbReference type="ARBA" id="ARBA00050776"/>
    </source>
</evidence>
<evidence type="ECO:0000259" key="13">
    <source>
        <dbReference type="Pfam" id="PF00266"/>
    </source>
</evidence>
<accession>A0AAU7XDG1</accession>
<evidence type="ECO:0000256" key="10">
    <source>
        <dbReference type="ARBA" id="ARBA00023014"/>
    </source>
</evidence>
<dbReference type="PANTHER" id="PTHR11601">
    <property type="entry name" value="CYSTEINE DESULFURYLASE FAMILY MEMBER"/>
    <property type="match status" value="1"/>
</dbReference>
<dbReference type="GO" id="GO:0046872">
    <property type="term" value="F:metal ion binding"/>
    <property type="evidence" value="ECO:0007669"/>
    <property type="project" value="UniProtKB-KW"/>
</dbReference>
<dbReference type="Gene3D" id="1.10.260.50">
    <property type="match status" value="1"/>
</dbReference>
<dbReference type="PIRSF" id="PIRSF005572">
    <property type="entry name" value="NifS"/>
    <property type="match status" value="1"/>
</dbReference>
<evidence type="ECO:0000256" key="4">
    <source>
        <dbReference type="ARBA" id="ARBA00012239"/>
    </source>
</evidence>
<dbReference type="RefSeq" id="WP_407050912.1">
    <property type="nucleotide sequence ID" value="NZ_CP158568.1"/>
</dbReference>
<dbReference type="InterPro" id="IPR015422">
    <property type="entry name" value="PyrdxlP-dep_Trfase_small"/>
</dbReference>
<evidence type="ECO:0000313" key="14">
    <source>
        <dbReference type="EMBL" id="XBY45817.1"/>
    </source>
</evidence>
<comment type="cofactor">
    <cofactor evidence="1 12">
        <name>pyridoxal 5'-phosphate</name>
        <dbReference type="ChEBI" id="CHEBI:597326"/>
    </cofactor>
</comment>
<evidence type="ECO:0000256" key="7">
    <source>
        <dbReference type="ARBA" id="ARBA00022723"/>
    </source>
</evidence>
<evidence type="ECO:0000256" key="6">
    <source>
        <dbReference type="ARBA" id="ARBA00022679"/>
    </source>
</evidence>